<gene>
    <name evidence="1" type="ORF">EMEDMD4_980029</name>
</gene>
<organism evidence="1">
    <name type="scientific">Sinorhizobium medicae</name>
    <dbReference type="NCBI Taxonomy" id="110321"/>
    <lineage>
        <taxon>Bacteria</taxon>
        <taxon>Pseudomonadati</taxon>
        <taxon>Pseudomonadota</taxon>
        <taxon>Alphaproteobacteria</taxon>
        <taxon>Hyphomicrobiales</taxon>
        <taxon>Rhizobiaceae</taxon>
        <taxon>Sinorhizobium/Ensifer group</taxon>
        <taxon>Sinorhizobium</taxon>
    </lineage>
</organism>
<protein>
    <submittedName>
        <fullName evidence="1">Uncharacterized protein</fullName>
    </submittedName>
</protein>
<accession>A0A508XCB3</accession>
<reference evidence="1" key="1">
    <citation type="submission" date="2019-06" db="EMBL/GenBank/DDBJ databases">
        <authorList>
            <person name="Le Quere A."/>
            <person name="Colella S."/>
        </authorList>
    </citation>
    <scope>NUCLEOTIDE SEQUENCE</scope>
    <source>
        <strain evidence="1">EmedicaeMD41</strain>
    </source>
</reference>
<dbReference type="Proteomes" id="UP000507954">
    <property type="component" value="Unassembled WGS sequence"/>
</dbReference>
<sequence>MAGGGPPAGNENARGSLDRFGVGTVRPTAVAGSSSHEPTAAGGEGTFFFRVLVFAVAVARFVRALLDFAGVSVMRMPFPNVAFDLNHNYSAQKVRYERLPARSRLVPTRGHGGQALPSLIHCSMPSNRYYGRSRSHCPGE</sequence>
<dbReference type="EMBL" id="CABFNB010000170">
    <property type="protein sequence ID" value="VTZ66159.1"/>
    <property type="molecule type" value="Genomic_DNA"/>
</dbReference>
<name>A0A508XCB3_9HYPH</name>
<evidence type="ECO:0000313" key="1">
    <source>
        <dbReference type="EMBL" id="VTZ66159.1"/>
    </source>
</evidence>
<proteinExistence type="predicted"/>
<dbReference type="AlphaFoldDB" id="A0A508XCB3"/>